<proteinExistence type="inferred from homology"/>
<evidence type="ECO:0000259" key="12">
    <source>
        <dbReference type="Pfam" id="PF12972"/>
    </source>
</evidence>
<feature type="domain" description="Alpha-N-acetylglucosaminidase tim-barrel" evidence="10">
    <location>
        <begin position="151"/>
        <end position="485"/>
    </location>
</feature>
<keyword evidence="2" id="KW-0378">Hydrolase</keyword>
<dbReference type="AlphaFoldDB" id="A0A1B6LQJ1"/>
<dbReference type="EMBL" id="GEBQ01013992">
    <property type="protein sequence ID" value="JAT25985.1"/>
    <property type="molecule type" value="Transcribed_RNA"/>
</dbReference>
<dbReference type="PANTHER" id="PTHR12872:SF1">
    <property type="entry name" value="ALPHA-N-ACETYLGLUCOSAMINIDASE"/>
    <property type="match status" value="1"/>
</dbReference>
<dbReference type="GO" id="GO:0004561">
    <property type="term" value="F:alpha-N-acetylglucosaminidase activity"/>
    <property type="evidence" value="ECO:0007669"/>
    <property type="project" value="UniProtKB-EC"/>
</dbReference>
<evidence type="ECO:0000313" key="13">
    <source>
        <dbReference type="EMBL" id="JAT25985.1"/>
    </source>
</evidence>
<keyword evidence="1" id="KW-0732">Signal</keyword>
<keyword evidence="9" id="KW-0812">Transmembrane</keyword>
<dbReference type="EC" id="3.2.1.50" evidence="7"/>
<evidence type="ECO:0000256" key="3">
    <source>
        <dbReference type="ARBA" id="ARBA00023180"/>
    </source>
</evidence>
<dbReference type="Pfam" id="PF12972">
    <property type="entry name" value="NAGLU_C"/>
    <property type="match status" value="1"/>
</dbReference>
<reference evidence="13" key="1">
    <citation type="submission" date="2015-11" db="EMBL/GenBank/DDBJ databases">
        <title>De novo transcriptome assembly of four potential Pierce s Disease insect vectors from Arizona vineyards.</title>
        <authorList>
            <person name="Tassone E.E."/>
        </authorList>
    </citation>
    <scope>NUCLEOTIDE SEQUENCE</scope>
</reference>
<evidence type="ECO:0000256" key="2">
    <source>
        <dbReference type="ARBA" id="ARBA00022801"/>
    </source>
</evidence>
<dbReference type="InterPro" id="IPR024732">
    <property type="entry name" value="NAGLU_C"/>
</dbReference>
<evidence type="ECO:0000259" key="10">
    <source>
        <dbReference type="Pfam" id="PF05089"/>
    </source>
</evidence>
<evidence type="ECO:0000259" key="11">
    <source>
        <dbReference type="Pfam" id="PF12971"/>
    </source>
</evidence>
<dbReference type="PANTHER" id="PTHR12872">
    <property type="entry name" value="ALPHA-N-ACETYLGLUCOSAMINIDASE"/>
    <property type="match status" value="1"/>
</dbReference>
<name>A0A1B6LQJ1_9HEMI</name>
<keyword evidence="4" id="KW-0326">Glycosidase</keyword>
<dbReference type="Pfam" id="PF05089">
    <property type="entry name" value="NAGLU"/>
    <property type="match status" value="1"/>
</dbReference>
<organism evidence="13">
    <name type="scientific">Graphocephala atropunctata</name>
    <dbReference type="NCBI Taxonomy" id="36148"/>
    <lineage>
        <taxon>Eukaryota</taxon>
        <taxon>Metazoa</taxon>
        <taxon>Ecdysozoa</taxon>
        <taxon>Arthropoda</taxon>
        <taxon>Hexapoda</taxon>
        <taxon>Insecta</taxon>
        <taxon>Pterygota</taxon>
        <taxon>Neoptera</taxon>
        <taxon>Paraneoptera</taxon>
        <taxon>Hemiptera</taxon>
        <taxon>Auchenorrhyncha</taxon>
        <taxon>Membracoidea</taxon>
        <taxon>Cicadellidae</taxon>
        <taxon>Cicadellinae</taxon>
        <taxon>Cicadellini</taxon>
        <taxon>Graphocephala</taxon>
    </lineage>
</organism>
<feature type="transmembrane region" description="Helical" evidence="9">
    <location>
        <begin position="18"/>
        <end position="35"/>
    </location>
</feature>
<dbReference type="InterPro" id="IPR007781">
    <property type="entry name" value="NAGLU"/>
</dbReference>
<comment type="similarity">
    <text evidence="6">Belongs to the glycosyl hydrolase 89 family.</text>
</comment>
<evidence type="ECO:0000256" key="6">
    <source>
        <dbReference type="ARBA" id="ARBA00060996"/>
    </source>
</evidence>
<dbReference type="Gene3D" id="3.20.20.80">
    <property type="entry name" value="Glycosidases"/>
    <property type="match status" value="1"/>
</dbReference>
<accession>A0A1B6LQJ1</accession>
<dbReference type="GO" id="GO:0048731">
    <property type="term" value="P:system development"/>
    <property type="evidence" value="ECO:0007669"/>
    <property type="project" value="UniProtKB-ARBA"/>
</dbReference>
<protein>
    <recommendedName>
        <fullName evidence="8">Alpha-N-acetylglucosaminidase</fullName>
        <ecNumber evidence="7">3.2.1.50</ecNumber>
    </recommendedName>
</protein>
<gene>
    <name evidence="13" type="ORF">g.31319</name>
</gene>
<dbReference type="InterPro" id="IPR029018">
    <property type="entry name" value="Hex-like_dom2"/>
</dbReference>
<dbReference type="Gene3D" id="1.20.120.670">
    <property type="entry name" value="N-acetyl-b-d-glucoasminidase"/>
    <property type="match status" value="1"/>
</dbReference>
<dbReference type="FunFam" id="3.20.20.80:FF:000107">
    <property type="entry name" value="Alpha-N-acetylglucosaminidase family"/>
    <property type="match status" value="1"/>
</dbReference>
<keyword evidence="9" id="KW-1133">Transmembrane helix</keyword>
<dbReference type="Pfam" id="PF12971">
    <property type="entry name" value="NAGLU_N"/>
    <property type="match status" value="1"/>
</dbReference>
<feature type="domain" description="Alpha-N-acetylglucosaminidase C-terminal" evidence="12">
    <location>
        <begin position="494"/>
        <end position="755"/>
    </location>
</feature>
<dbReference type="Gene3D" id="3.30.379.10">
    <property type="entry name" value="Chitobiase/beta-hexosaminidase domain 2-like"/>
    <property type="match status" value="1"/>
</dbReference>
<feature type="domain" description="Alpha-N-acetylglucosaminidase N-terminal" evidence="11">
    <location>
        <begin position="53"/>
        <end position="138"/>
    </location>
</feature>
<evidence type="ECO:0000256" key="5">
    <source>
        <dbReference type="ARBA" id="ARBA00052030"/>
    </source>
</evidence>
<evidence type="ECO:0000256" key="9">
    <source>
        <dbReference type="SAM" id="Phobius"/>
    </source>
</evidence>
<keyword evidence="3" id="KW-0325">Glycoprotein</keyword>
<dbReference type="InterPro" id="IPR024240">
    <property type="entry name" value="NAGLU_N"/>
</dbReference>
<evidence type="ECO:0000256" key="1">
    <source>
        <dbReference type="ARBA" id="ARBA00022729"/>
    </source>
</evidence>
<evidence type="ECO:0000256" key="4">
    <source>
        <dbReference type="ARBA" id="ARBA00023295"/>
    </source>
</evidence>
<dbReference type="InterPro" id="IPR024733">
    <property type="entry name" value="NAGLU_tim-barrel"/>
</dbReference>
<evidence type="ECO:0000256" key="8">
    <source>
        <dbReference type="ARBA" id="ARBA00072202"/>
    </source>
</evidence>
<sequence length="768" mass="89132">MYNTGDKNIGSTSLFEKYFIIFIISFLASASGFEFEDSLSKIRTYANVSTQEEAVKDLIHRAIGERSNEFNVRVNPNILQEGHIDVFKIYKSENDSIVEIEGSSGVAVSWGFHHYLKYFCNCHISWDDDQLNFPPVLPPANVHIVANDRFRYYQNVCTPSYSFVWWDWKQWERHIDWMALNGINLALAFNGQEAIWQKVYLRLNMTIGEIDEHFTGPAFFSWGRMGNIRGWGGPLSDIWHAHSLALQLLILTRMRSLGIVPVLPAFSGHVPRAFKRLYPDANLTLASKWNGFEDKYCCPYLLSPQEPLFKVVGSLFLEEMIKEFGTNHVYNCDTFNEMTPSSGDLDFLRIVGQSIYKSMTQVDQDAVWMLQSWMFYHENIFWTKCRAEALLTSVPIGKMLVLDLMSELNPQFKRLDSYFGQPFIWCMLHNFGGTLGMHGTAKRVNENVFRDRSAANSSMVGIGLTMEGINQNYVMYDLMMEMGWRAEPSDLTQWFSNYSTRRYGQENANLNVMWQLLKVSVYDYKYTWQQHGRYIVVRNPSLRLVPNVWYNVSDVMVAWDQALLAVDSSPSLAAVRTFRHDLVDLTRQALQLQIDFMYQQVVKAFLQKDESRLNNATSIFLKMMAGLETLLASNKWFLLGPWLESAKLRASSPQEAKQYEYIARNQITLWGPNGEIRDYACKQWAYLMANYYTPRWEYFFKELKSSVVNKTPFNQRNVSAAIFTEIEQPFTFGNELYPTFEIGDSVEISTQLHKKWRFIVQDYGKTFG</sequence>
<keyword evidence="9" id="KW-0472">Membrane</keyword>
<evidence type="ECO:0000256" key="7">
    <source>
        <dbReference type="ARBA" id="ARBA00066522"/>
    </source>
</evidence>
<comment type="catalytic activity">
    <reaction evidence="5">
        <text>Hydrolysis of terminal non-reducing N-acetyl-D-glucosamine residues in N-acetyl-alpha-D-glucosaminides.</text>
        <dbReference type="EC" id="3.2.1.50"/>
    </reaction>
</comment>